<dbReference type="EMBL" id="CZKA01000009">
    <property type="protein sequence ID" value="CUR54496.1"/>
    <property type="molecule type" value="Genomic_DNA"/>
</dbReference>
<sequence>MSVVECLAELGGTGARAQLVAMTSRAAVDRALLSGDIVADARGRYALPVADEARRAANRLSGRISHLSAALEHGWEVKFAPARPHVTVPKNRKAIAAQSRGVHVHRTHLSPEEIDGTVTTDQSRRRPLRCWRGVRRGQARWPSSGSSDTRTGRRPIPSSQCCGRSHSASKDWTWNLRSPSAVTRCWASRISSTDTSASCSRRTRSSGTAARQPSNATRGATTRSW</sequence>
<protein>
    <submittedName>
        <fullName evidence="2">Uncharacterized protein</fullName>
    </submittedName>
</protein>
<evidence type="ECO:0000256" key="1">
    <source>
        <dbReference type="SAM" id="MobiDB-lite"/>
    </source>
</evidence>
<feature type="compositionally biased region" description="Polar residues" evidence="1">
    <location>
        <begin position="212"/>
        <end position="225"/>
    </location>
</feature>
<feature type="region of interest" description="Disordered" evidence="1">
    <location>
        <begin position="196"/>
        <end position="225"/>
    </location>
</feature>
<feature type="compositionally biased region" description="Low complexity" evidence="1">
    <location>
        <begin position="196"/>
        <end position="211"/>
    </location>
</feature>
<evidence type="ECO:0000313" key="2">
    <source>
        <dbReference type="EMBL" id="CUR54496.1"/>
    </source>
</evidence>
<accession>A0A2P2BXM7</accession>
<feature type="region of interest" description="Disordered" evidence="1">
    <location>
        <begin position="136"/>
        <end position="167"/>
    </location>
</feature>
<reference evidence="2" key="1">
    <citation type="submission" date="2015-08" db="EMBL/GenBank/DDBJ databases">
        <authorList>
            <person name="Babu N.S."/>
            <person name="Beckwith C.J."/>
            <person name="Beseler K.G."/>
            <person name="Brison A."/>
            <person name="Carone J.V."/>
            <person name="Caskin T.P."/>
            <person name="Diamond M."/>
            <person name="Durham M.E."/>
            <person name="Foxe J.M."/>
            <person name="Go M."/>
            <person name="Henderson B.A."/>
            <person name="Jones I.B."/>
            <person name="McGettigan J.A."/>
            <person name="Micheletti S.J."/>
            <person name="Nasrallah M.E."/>
            <person name="Ortiz D."/>
            <person name="Piller C.R."/>
            <person name="Privatt S.R."/>
            <person name="Schneider S.L."/>
            <person name="Sharp S."/>
            <person name="Smith T.C."/>
            <person name="Stanton J.D."/>
            <person name="Ullery H.E."/>
            <person name="Wilson R.J."/>
            <person name="Serrano M.G."/>
            <person name="Buck G."/>
            <person name="Lee V."/>
            <person name="Wang Y."/>
            <person name="Carvalho R."/>
            <person name="Voegtly L."/>
            <person name="Shi R."/>
            <person name="Duckworth R."/>
            <person name="Johnson A."/>
            <person name="Loviza R."/>
            <person name="Walstead R."/>
            <person name="Shah Z."/>
            <person name="Kiflezghi M."/>
            <person name="Wade K."/>
            <person name="Ball S.L."/>
            <person name="Bradley K.W."/>
            <person name="Asai D.J."/>
            <person name="Bowman C.A."/>
            <person name="Russell D.A."/>
            <person name="Pope W.H."/>
            <person name="Jacobs-Sera D."/>
            <person name="Hendrix R.W."/>
            <person name="Hatfull G.F."/>
        </authorList>
    </citation>
    <scope>NUCLEOTIDE SEQUENCE</scope>
</reference>
<dbReference type="AlphaFoldDB" id="A0A2P2BXM7"/>
<proteinExistence type="predicted"/>
<organism evidence="2">
    <name type="scientific">metagenome</name>
    <dbReference type="NCBI Taxonomy" id="256318"/>
    <lineage>
        <taxon>unclassified sequences</taxon>
        <taxon>metagenomes</taxon>
    </lineage>
</organism>
<gene>
    <name evidence="2" type="ORF">NOCA2170068</name>
</gene>
<name>A0A2P2BXM7_9ZZZZ</name>